<feature type="region of interest" description="Disordered" evidence="1">
    <location>
        <begin position="90"/>
        <end position="117"/>
    </location>
</feature>
<proteinExistence type="predicted"/>
<reference evidence="2 3" key="1">
    <citation type="submission" date="2024-01" db="EMBL/GenBank/DDBJ databases">
        <title>The complete chloroplast genome sequence of Lithospermum erythrorhizon: insights into the phylogenetic relationship among Boraginaceae species and the maternal lineages of purple gromwells.</title>
        <authorList>
            <person name="Okada T."/>
            <person name="Watanabe K."/>
        </authorList>
    </citation>
    <scope>NUCLEOTIDE SEQUENCE [LARGE SCALE GENOMIC DNA]</scope>
</reference>
<feature type="compositionally biased region" description="Basic and acidic residues" evidence="1">
    <location>
        <begin position="90"/>
        <end position="104"/>
    </location>
</feature>
<keyword evidence="3" id="KW-1185">Reference proteome</keyword>
<organism evidence="2 3">
    <name type="scientific">Lithospermum erythrorhizon</name>
    <name type="common">Purple gromwell</name>
    <name type="synonym">Lithospermum officinale var. erythrorhizon</name>
    <dbReference type="NCBI Taxonomy" id="34254"/>
    <lineage>
        <taxon>Eukaryota</taxon>
        <taxon>Viridiplantae</taxon>
        <taxon>Streptophyta</taxon>
        <taxon>Embryophyta</taxon>
        <taxon>Tracheophyta</taxon>
        <taxon>Spermatophyta</taxon>
        <taxon>Magnoliopsida</taxon>
        <taxon>eudicotyledons</taxon>
        <taxon>Gunneridae</taxon>
        <taxon>Pentapetalae</taxon>
        <taxon>asterids</taxon>
        <taxon>lamiids</taxon>
        <taxon>Boraginales</taxon>
        <taxon>Boraginaceae</taxon>
        <taxon>Boraginoideae</taxon>
        <taxon>Lithospermeae</taxon>
        <taxon>Lithospermum</taxon>
    </lineage>
</organism>
<protein>
    <submittedName>
        <fullName evidence="2">Uncharacterized protein</fullName>
    </submittedName>
</protein>
<evidence type="ECO:0000256" key="1">
    <source>
        <dbReference type="SAM" id="MobiDB-lite"/>
    </source>
</evidence>
<comment type="caution">
    <text evidence="2">The sequence shown here is derived from an EMBL/GenBank/DDBJ whole genome shotgun (WGS) entry which is preliminary data.</text>
</comment>
<evidence type="ECO:0000313" key="2">
    <source>
        <dbReference type="EMBL" id="GAA0140461.1"/>
    </source>
</evidence>
<dbReference type="Proteomes" id="UP001454036">
    <property type="component" value="Unassembled WGS sequence"/>
</dbReference>
<dbReference type="AlphaFoldDB" id="A0AAV3NMZ2"/>
<evidence type="ECO:0000313" key="3">
    <source>
        <dbReference type="Proteomes" id="UP001454036"/>
    </source>
</evidence>
<dbReference type="EMBL" id="BAABME010015298">
    <property type="protein sequence ID" value="GAA0140461.1"/>
    <property type="molecule type" value="Genomic_DNA"/>
</dbReference>
<sequence>MTHAVDKFDGEDFMHWKMCMVDYQYGKMLNKPLETTTKGLVNFDDEFQALILLASLPKRAAVSNSVGNEKLKLTVVQERCLSEEVRKTDMRDKSSALNVERGRNCDMGNSKNKWRSK</sequence>
<accession>A0AAV3NMZ2</accession>
<name>A0AAV3NMZ2_LITER</name>
<gene>
    <name evidence="2" type="ORF">LIER_35241</name>
</gene>